<evidence type="ECO:0000256" key="14">
    <source>
        <dbReference type="SAM" id="SignalP"/>
    </source>
</evidence>
<keyword evidence="5 12" id="KW-0812">Transmembrane</keyword>
<feature type="domain" description="TonB-dependent receptor plug" evidence="16">
    <location>
        <begin position="120"/>
        <end position="222"/>
    </location>
</feature>
<dbReference type="AlphaFoldDB" id="A0A926NIS4"/>
<keyword evidence="6 14" id="KW-0732">Signal</keyword>
<keyword evidence="11 12" id="KW-0998">Cell outer membrane</keyword>
<evidence type="ECO:0000259" key="15">
    <source>
        <dbReference type="Pfam" id="PF00593"/>
    </source>
</evidence>
<feature type="signal peptide" evidence="14">
    <location>
        <begin position="1"/>
        <end position="19"/>
    </location>
</feature>
<keyword evidence="18" id="KW-1185">Reference proteome</keyword>
<dbReference type="Pfam" id="PF13715">
    <property type="entry name" value="CarbopepD_reg_2"/>
    <property type="match status" value="1"/>
</dbReference>
<dbReference type="GO" id="GO:0006826">
    <property type="term" value="P:iron ion transport"/>
    <property type="evidence" value="ECO:0007669"/>
    <property type="project" value="UniProtKB-KW"/>
</dbReference>
<evidence type="ECO:0000256" key="5">
    <source>
        <dbReference type="ARBA" id="ARBA00022692"/>
    </source>
</evidence>
<dbReference type="RefSeq" id="WP_191160464.1">
    <property type="nucleotide sequence ID" value="NZ_JACWMX010000001.1"/>
</dbReference>
<evidence type="ECO:0000256" key="10">
    <source>
        <dbReference type="ARBA" id="ARBA00023136"/>
    </source>
</evidence>
<keyword evidence="8" id="KW-0406">Ion transport</keyword>
<evidence type="ECO:0000256" key="1">
    <source>
        <dbReference type="ARBA" id="ARBA00004571"/>
    </source>
</evidence>
<dbReference type="InterPro" id="IPR008969">
    <property type="entry name" value="CarboxyPept-like_regulatory"/>
</dbReference>
<dbReference type="Gene3D" id="2.40.170.20">
    <property type="entry name" value="TonB-dependent receptor, beta-barrel domain"/>
    <property type="match status" value="1"/>
</dbReference>
<evidence type="ECO:0000313" key="17">
    <source>
        <dbReference type="EMBL" id="MBD1392001.1"/>
    </source>
</evidence>
<evidence type="ECO:0000256" key="12">
    <source>
        <dbReference type="PROSITE-ProRule" id="PRU01360"/>
    </source>
</evidence>
<name>A0A926NIS4_9SPHI</name>
<gene>
    <name evidence="17" type="ORF">IDJ76_02700</name>
</gene>
<keyword evidence="2 12" id="KW-0813">Transport</keyword>
<evidence type="ECO:0000256" key="9">
    <source>
        <dbReference type="ARBA" id="ARBA00023077"/>
    </source>
</evidence>
<evidence type="ECO:0000256" key="7">
    <source>
        <dbReference type="ARBA" id="ARBA00023004"/>
    </source>
</evidence>
<evidence type="ECO:0000256" key="3">
    <source>
        <dbReference type="ARBA" id="ARBA00022452"/>
    </source>
</evidence>
<dbReference type="Gene3D" id="2.60.40.1120">
    <property type="entry name" value="Carboxypeptidase-like, regulatory domain"/>
    <property type="match status" value="1"/>
</dbReference>
<evidence type="ECO:0000256" key="4">
    <source>
        <dbReference type="ARBA" id="ARBA00022496"/>
    </source>
</evidence>
<dbReference type="CDD" id="cd01347">
    <property type="entry name" value="ligand_gated_channel"/>
    <property type="match status" value="1"/>
</dbReference>
<dbReference type="InterPro" id="IPR039426">
    <property type="entry name" value="TonB-dep_rcpt-like"/>
</dbReference>
<reference evidence="17" key="1">
    <citation type="submission" date="2020-09" db="EMBL/GenBank/DDBJ databases">
        <title>Novel species of Mucilaginibacter isolated from a glacier on the Tibetan Plateau.</title>
        <authorList>
            <person name="Liu Q."/>
            <person name="Xin Y.-H."/>
        </authorList>
    </citation>
    <scope>NUCLEOTIDE SEQUENCE</scope>
    <source>
        <strain evidence="17">ZB1P21</strain>
    </source>
</reference>
<dbReference type="PANTHER" id="PTHR32552:SF81">
    <property type="entry name" value="TONB-DEPENDENT OUTER MEMBRANE RECEPTOR"/>
    <property type="match status" value="1"/>
</dbReference>
<keyword evidence="17" id="KW-0675">Receptor</keyword>
<evidence type="ECO:0000256" key="11">
    <source>
        <dbReference type="ARBA" id="ARBA00023237"/>
    </source>
</evidence>
<keyword evidence="10 12" id="KW-0472">Membrane</keyword>
<comment type="caution">
    <text evidence="17">The sequence shown here is derived from an EMBL/GenBank/DDBJ whole genome shotgun (WGS) entry which is preliminary data.</text>
</comment>
<comment type="subcellular location">
    <subcellularLocation>
        <location evidence="1 12">Cell outer membrane</location>
        <topology evidence="1 12">Multi-pass membrane protein</topology>
    </subcellularLocation>
</comment>
<dbReference type="PANTHER" id="PTHR32552">
    <property type="entry name" value="FERRICHROME IRON RECEPTOR-RELATED"/>
    <property type="match status" value="1"/>
</dbReference>
<accession>A0A926NIS4</accession>
<dbReference type="InterPro" id="IPR012910">
    <property type="entry name" value="Plug_dom"/>
</dbReference>
<dbReference type="GO" id="GO:0009279">
    <property type="term" value="C:cell outer membrane"/>
    <property type="evidence" value="ECO:0007669"/>
    <property type="project" value="UniProtKB-SubCell"/>
</dbReference>
<evidence type="ECO:0000256" key="13">
    <source>
        <dbReference type="RuleBase" id="RU003357"/>
    </source>
</evidence>
<dbReference type="InterPro" id="IPR000531">
    <property type="entry name" value="Beta-barrel_TonB"/>
</dbReference>
<dbReference type="PROSITE" id="PS01156">
    <property type="entry name" value="TONB_DEPENDENT_REC_2"/>
    <property type="match status" value="1"/>
</dbReference>
<keyword evidence="3 12" id="KW-1134">Transmembrane beta strand</keyword>
<dbReference type="Pfam" id="PF00593">
    <property type="entry name" value="TonB_dep_Rec_b-barrel"/>
    <property type="match status" value="1"/>
</dbReference>
<dbReference type="Pfam" id="PF07715">
    <property type="entry name" value="Plug"/>
    <property type="match status" value="1"/>
</dbReference>
<comment type="similarity">
    <text evidence="12 13">Belongs to the TonB-dependent receptor family.</text>
</comment>
<keyword evidence="7" id="KW-0408">Iron</keyword>
<proteinExistence type="inferred from homology"/>
<dbReference type="InterPro" id="IPR010917">
    <property type="entry name" value="TonB_rcpt_CS"/>
</dbReference>
<keyword evidence="9 13" id="KW-0798">TonB box</keyword>
<organism evidence="17 18">
    <name type="scientific">Mucilaginibacter glaciei</name>
    <dbReference type="NCBI Taxonomy" id="2772109"/>
    <lineage>
        <taxon>Bacteria</taxon>
        <taxon>Pseudomonadati</taxon>
        <taxon>Bacteroidota</taxon>
        <taxon>Sphingobacteriia</taxon>
        <taxon>Sphingobacteriales</taxon>
        <taxon>Sphingobacteriaceae</taxon>
        <taxon>Mucilaginibacter</taxon>
    </lineage>
</organism>
<feature type="chain" id="PRO_5037667588" evidence="14">
    <location>
        <begin position="20"/>
        <end position="785"/>
    </location>
</feature>
<dbReference type="EMBL" id="JACWMX010000001">
    <property type="protein sequence ID" value="MBD1392001.1"/>
    <property type="molecule type" value="Genomic_DNA"/>
</dbReference>
<dbReference type="Proteomes" id="UP000619078">
    <property type="component" value="Unassembled WGS sequence"/>
</dbReference>
<keyword evidence="4" id="KW-0410">Iron transport</keyword>
<protein>
    <submittedName>
        <fullName evidence="17">TonB-dependent receptor</fullName>
    </submittedName>
</protein>
<feature type="domain" description="TonB-dependent receptor-like beta-barrel" evidence="15">
    <location>
        <begin position="320"/>
        <end position="754"/>
    </location>
</feature>
<evidence type="ECO:0000313" key="18">
    <source>
        <dbReference type="Proteomes" id="UP000619078"/>
    </source>
</evidence>
<dbReference type="SUPFAM" id="SSF49464">
    <property type="entry name" value="Carboxypeptidase regulatory domain-like"/>
    <property type="match status" value="1"/>
</dbReference>
<dbReference type="InterPro" id="IPR036942">
    <property type="entry name" value="Beta-barrel_TonB_sf"/>
</dbReference>
<evidence type="ECO:0000259" key="16">
    <source>
        <dbReference type="Pfam" id="PF07715"/>
    </source>
</evidence>
<evidence type="ECO:0000256" key="6">
    <source>
        <dbReference type="ARBA" id="ARBA00022729"/>
    </source>
</evidence>
<evidence type="ECO:0000256" key="8">
    <source>
        <dbReference type="ARBA" id="ARBA00023065"/>
    </source>
</evidence>
<evidence type="ECO:0000256" key="2">
    <source>
        <dbReference type="ARBA" id="ARBA00022448"/>
    </source>
</evidence>
<dbReference type="SUPFAM" id="SSF56935">
    <property type="entry name" value="Porins"/>
    <property type="match status" value="1"/>
</dbReference>
<dbReference type="PROSITE" id="PS52016">
    <property type="entry name" value="TONB_DEPENDENT_REC_3"/>
    <property type="match status" value="1"/>
</dbReference>
<sequence length="785" mass="86527">MKKLSTLIFLLTLFFSAFAQTRSNFSGTVTNTNAKPIAGAIASLLNTNFATSTNAQGVFTFQNIPAGQYTLHISSMGYAAISQNVILLAGDRNTNFQLTETSNRLEEVIVTAQKREEAAQQVPISISTLSAKQVQDYKVWNLKDLTGIIPNLYSANPGDGRNVTGIRGIATTSYDPAIATYIDGVNQFSLDTYIPQLFDVERVEVLRGPQGTLYGRNAQGGVINVITKQPTNIAGGFAEVNFGSYGQQRYSLGFRTPLIKDKLYLGVAGLYDGFNGFYTNQFNNTKLDKQHSFTGNYYLKYLATQSFSLTLNVKNYANRNNGPFALSSSPADALAQPFQVNQNATTRMIDNIFNASLSANYTGKGFNFTSNSAYQQNYRYYTVPIDGDFSPLDAVSVINNYGPQFNKVKVGTQEFRFSSPASATNLKWTAGVYGFYRYSPSKTGTHFGADAAAVGSPITDFTAINTNIERNYGGAVFGQVTYVFAPQWDFTAGLRYDYEHKKEQVKGEFQPDGADPITTQNDTSSTAHFKAFTPKISLAYHITDNNNLYATYSRGFRAGGISQLGSDPSQPPLFAFKPEYSNNYELGSKNSFLNNRLHLNVSLFYIAIDNAQVPTLILPQAITVTRNAGKLDSKGAEAELAATLLKGLDIFYNFGYTHAKYSDLQVASNGAVVNLSGNRQVYTPNVTSMLALQYGYALGGNTQNKLIARGEWRYLGKQYFDLANQIEQKGYNTFNARVGVSTKRFDLFVWGTNLGNKRYIDYAYDFGAAHLGNPRMYGVTLRTNF</sequence>